<dbReference type="EMBL" id="JBHTOQ010000041">
    <property type="protein sequence ID" value="MFD1483206.1"/>
    <property type="molecule type" value="Genomic_DNA"/>
</dbReference>
<keyword evidence="6" id="KW-1185">Reference proteome</keyword>
<dbReference type="InterPro" id="IPR036390">
    <property type="entry name" value="WH_DNA-bd_sf"/>
</dbReference>
<protein>
    <submittedName>
        <fullName evidence="5">Crp/Fnr family transcriptional regulator</fullName>
    </submittedName>
</protein>
<dbReference type="Proteomes" id="UP001597302">
    <property type="component" value="Unassembled WGS sequence"/>
</dbReference>
<sequence length="255" mass="28603">MTRPSCPFTGDAKLKHHPELRLVPRPLCRNGREDDCCACPLAAAAVCRLLNGSTRSTRRVFARGSHIISAGTKANITGVLKSGFLRIEHVSRHGRRSVLTLHQPGDLIGNWTGGNETYLIEAATRVELCLHDGNAVTQLLAKDANARWYLITELSELAERQRTMLWHLGVLDSRQRIMSFLIDHLSFMPPRCQIDGSALIRMEVSRQDWADLTCTTVETVCRTLTDLKNHGFIEPINPQLFKIKNIDALKKFLAI</sequence>
<evidence type="ECO:0000256" key="1">
    <source>
        <dbReference type="ARBA" id="ARBA00023015"/>
    </source>
</evidence>
<dbReference type="SMART" id="SM00419">
    <property type="entry name" value="HTH_CRP"/>
    <property type="match status" value="1"/>
</dbReference>
<dbReference type="RefSeq" id="WP_131578752.1">
    <property type="nucleotide sequence ID" value="NZ_CBCSAJ010000132.1"/>
</dbReference>
<dbReference type="Gene3D" id="1.10.10.10">
    <property type="entry name" value="Winged helix-like DNA-binding domain superfamily/Winged helix DNA-binding domain"/>
    <property type="match status" value="1"/>
</dbReference>
<evidence type="ECO:0000259" key="4">
    <source>
        <dbReference type="PROSITE" id="PS51063"/>
    </source>
</evidence>
<dbReference type="InterPro" id="IPR036388">
    <property type="entry name" value="WH-like_DNA-bd_sf"/>
</dbReference>
<accession>A0ABW4E3A7</accession>
<organism evidence="5 6">
    <name type="scientific">Paracoccus nototheniae</name>
    <dbReference type="NCBI Taxonomy" id="2489002"/>
    <lineage>
        <taxon>Bacteria</taxon>
        <taxon>Pseudomonadati</taxon>
        <taxon>Pseudomonadota</taxon>
        <taxon>Alphaproteobacteria</taxon>
        <taxon>Rhodobacterales</taxon>
        <taxon>Paracoccaceae</taxon>
        <taxon>Paracoccus</taxon>
    </lineage>
</organism>
<dbReference type="InterPro" id="IPR012318">
    <property type="entry name" value="HTH_CRP"/>
</dbReference>
<dbReference type="InterPro" id="IPR018490">
    <property type="entry name" value="cNMP-bd_dom_sf"/>
</dbReference>
<evidence type="ECO:0000256" key="3">
    <source>
        <dbReference type="ARBA" id="ARBA00023163"/>
    </source>
</evidence>
<reference evidence="6" key="1">
    <citation type="journal article" date="2019" name="Int. J. Syst. Evol. Microbiol.">
        <title>The Global Catalogue of Microorganisms (GCM) 10K type strain sequencing project: providing services to taxonomists for standard genome sequencing and annotation.</title>
        <authorList>
            <consortium name="The Broad Institute Genomics Platform"/>
            <consortium name="The Broad Institute Genome Sequencing Center for Infectious Disease"/>
            <person name="Wu L."/>
            <person name="Ma J."/>
        </authorList>
    </citation>
    <scope>NUCLEOTIDE SEQUENCE [LARGE SCALE GENOMIC DNA]</scope>
    <source>
        <strain evidence="6">CCM 8875</strain>
    </source>
</reference>
<proteinExistence type="predicted"/>
<evidence type="ECO:0000313" key="6">
    <source>
        <dbReference type="Proteomes" id="UP001597302"/>
    </source>
</evidence>
<keyword evidence="3" id="KW-0804">Transcription</keyword>
<dbReference type="PROSITE" id="PS51063">
    <property type="entry name" value="HTH_CRP_2"/>
    <property type="match status" value="1"/>
</dbReference>
<dbReference type="Gene3D" id="2.60.120.10">
    <property type="entry name" value="Jelly Rolls"/>
    <property type="match status" value="1"/>
</dbReference>
<gene>
    <name evidence="5" type="ORF">ACFQ5P_18065</name>
</gene>
<evidence type="ECO:0000313" key="5">
    <source>
        <dbReference type="EMBL" id="MFD1483206.1"/>
    </source>
</evidence>
<evidence type="ECO:0000256" key="2">
    <source>
        <dbReference type="ARBA" id="ARBA00023125"/>
    </source>
</evidence>
<dbReference type="Pfam" id="PF13545">
    <property type="entry name" value="HTH_Crp_2"/>
    <property type="match status" value="1"/>
</dbReference>
<dbReference type="SUPFAM" id="SSF46785">
    <property type="entry name" value="Winged helix' DNA-binding domain"/>
    <property type="match status" value="1"/>
</dbReference>
<name>A0ABW4E3A7_9RHOB</name>
<feature type="domain" description="HTH crp-type" evidence="4">
    <location>
        <begin position="171"/>
        <end position="247"/>
    </location>
</feature>
<dbReference type="InterPro" id="IPR014710">
    <property type="entry name" value="RmlC-like_jellyroll"/>
</dbReference>
<dbReference type="SUPFAM" id="SSF51206">
    <property type="entry name" value="cAMP-binding domain-like"/>
    <property type="match status" value="1"/>
</dbReference>
<dbReference type="CDD" id="cd00038">
    <property type="entry name" value="CAP_ED"/>
    <property type="match status" value="1"/>
</dbReference>
<dbReference type="InterPro" id="IPR000595">
    <property type="entry name" value="cNMP-bd_dom"/>
</dbReference>
<dbReference type="Pfam" id="PF00027">
    <property type="entry name" value="cNMP_binding"/>
    <property type="match status" value="1"/>
</dbReference>
<comment type="caution">
    <text evidence="5">The sequence shown here is derived from an EMBL/GenBank/DDBJ whole genome shotgun (WGS) entry which is preliminary data.</text>
</comment>
<keyword evidence="2" id="KW-0238">DNA-binding</keyword>
<keyword evidence="1" id="KW-0805">Transcription regulation</keyword>